<comment type="caution">
    <text evidence="5">The sequence shown here is derived from an EMBL/GenBank/DDBJ whole genome shotgun (WGS) entry which is preliminary data.</text>
</comment>
<name>A0A6L5YQ17_9FIRM</name>
<feature type="domain" description="N-acetyltransferase" evidence="4">
    <location>
        <begin position="10"/>
        <end position="181"/>
    </location>
</feature>
<comment type="similarity">
    <text evidence="3">Belongs to the acetyltransferase family. RimJ subfamily.</text>
</comment>
<dbReference type="InterPro" id="IPR051531">
    <property type="entry name" value="N-acetyltransferase"/>
</dbReference>
<gene>
    <name evidence="5" type="ORF">FYJ75_01815</name>
</gene>
<proteinExistence type="inferred from homology"/>
<accession>A0A6L5YQ17</accession>
<dbReference type="GO" id="GO:0008999">
    <property type="term" value="F:protein-N-terminal-alanine acetyltransferase activity"/>
    <property type="evidence" value="ECO:0007669"/>
    <property type="project" value="TreeGrafter"/>
</dbReference>
<dbReference type="SUPFAM" id="SSF55729">
    <property type="entry name" value="Acyl-CoA N-acyltransferases (Nat)"/>
    <property type="match status" value="1"/>
</dbReference>
<evidence type="ECO:0000256" key="2">
    <source>
        <dbReference type="ARBA" id="ARBA00023315"/>
    </source>
</evidence>
<dbReference type="Gene3D" id="3.40.630.30">
    <property type="match status" value="1"/>
</dbReference>
<dbReference type="InterPro" id="IPR000182">
    <property type="entry name" value="GNAT_dom"/>
</dbReference>
<dbReference type="GO" id="GO:0005737">
    <property type="term" value="C:cytoplasm"/>
    <property type="evidence" value="ECO:0007669"/>
    <property type="project" value="TreeGrafter"/>
</dbReference>
<dbReference type="InterPro" id="IPR016181">
    <property type="entry name" value="Acyl_CoA_acyltransferase"/>
</dbReference>
<dbReference type="Proteomes" id="UP000474024">
    <property type="component" value="Unassembled WGS sequence"/>
</dbReference>
<dbReference type="PANTHER" id="PTHR43792">
    <property type="entry name" value="GNAT FAMILY, PUTATIVE (AFU_ORTHOLOGUE AFUA_3G00765)-RELATED-RELATED"/>
    <property type="match status" value="1"/>
</dbReference>
<dbReference type="EMBL" id="VUNI01000002">
    <property type="protein sequence ID" value="MST73771.1"/>
    <property type="molecule type" value="Genomic_DNA"/>
</dbReference>
<dbReference type="PROSITE" id="PS51186">
    <property type="entry name" value="GNAT"/>
    <property type="match status" value="1"/>
</dbReference>
<keyword evidence="1 5" id="KW-0808">Transferase</keyword>
<reference evidence="5 6" key="1">
    <citation type="submission" date="2019-08" db="EMBL/GenBank/DDBJ databases">
        <title>In-depth cultivation of the pig gut microbiome towards novel bacterial diversity and tailored functional studies.</title>
        <authorList>
            <person name="Wylensek D."/>
            <person name="Hitch T.C.A."/>
            <person name="Clavel T."/>
        </authorList>
    </citation>
    <scope>NUCLEOTIDE SEQUENCE [LARGE SCALE GENOMIC DNA]</scope>
    <source>
        <strain evidence="5 6">MUC/MUC-530-WT-4D</strain>
    </source>
</reference>
<protein>
    <submittedName>
        <fullName evidence="5">GNAT family N-acetyltransferase</fullName>
    </submittedName>
</protein>
<sequence>MLFEYQTRRLRLRILKPDAASQVLNFYLRDRELFEKYEPDRVPQFYTVDHQRTILKCEYNLAFRLQNIRFYVYLKENPNLIIGTVCFHNISGSYYSSCEVGYKFSSAFWHHGYASEALEKGIEVMFDELNLHRIQAFVLPDNEPSIRLLESHGFMREGIARSNLFLQGEWRDHAQYSLIRE</sequence>
<dbReference type="AlphaFoldDB" id="A0A6L5YQ17"/>
<evidence type="ECO:0000256" key="1">
    <source>
        <dbReference type="ARBA" id="ARBA00022679"/>
    </source>
</evidence>
<organism evidence="5 6">
    <name type="scientific">Roseburia porci</name>
    <dbReference type="NCBI Taxonomy" id="2605790"/>
    <lineage>
        <taxon>Bacteria</taxon>
        <taxon>Bacillati</taxon>
        <taxon>Bacillota</taxon>
        <taxon>Clostridia</taxon>
        <taxon>Lachnospirales</taxon>
        <taxon>Lachnospiraceae</taxon>
        <taxon>Roseburia</taxon>
    </lineage>
</organism>
<dbReference type="PANTHER" id="PTHR43792:SF8">
    <property type="entry name" value="[RIBOSOMAL PROTEIN US5]-ALANINE N-ACETYLTRANSFERASE"/>
    <property type="match status" value="1"/>
</dbReference>
<evidence type="ECO:0000256" key="3">
    <source>
        <dbReference type="ARBA" id="ARBA00038502"/>
    </source>
</evidence>
<dbReference type="Pfam" id="PF13302">
    <property type="entry name" value="Acetyltransf_3"/>
    <property type="match status" value="1"/>
</dbReference>
<evidence type="ECO:0000259" key="4">
    <source>
        <dbReference type="PROSITE" id="PS51186"/>
    </source>
</evidence>
<evidence type="ECO:0000313" key="6">
    <source>
        <dbReference type="Proteomes" id="UP000474024"/>
    </source>
</evidence>
<evidence type="ECO:0000313" key="5">
    <source>
        <dbReference type="EMBL" id="MST73771.1"/>
    </source>
</evidence>
<keyword evidence="2" id="KW-0012">Acyltransferase</keyword>
<keyword evidence="6" id="KW-1185">Reference proteome</keyword>